<evidence type="ECO:0000313" key="16">
    <source>
        <dbReference type="EMBL" id="SDE70279.1"/>
    </source>
</evidence>
<evidence type="ECO:0000256" key="2">
    <source>
        <dbReference type="ARBA" id="ARBA00022448"/>
    </source>
</evidence>
<evidence type="ECO:0000256" key="12">
    <source>
        <dbReference type="SAM" id="Phobius"/>
    </source>
</evidence>
<feature type="domain" description="PTS EIIC type-1" evidence="15">
    <location>
        <begin position="103"/>
        <end position="461"/>
    </location>
</feature>
<dbReference type="PROSITE" id="PS00371">
    <property type="entry name" value="PTS_EIIA_TYPE_1_HIS"/>
    <property type="match status" value="1"/>
</dbReference>
<dbReference type="InterPro" id="IPR013013">
    <property type="entry name" value="PTS_EIIC_1"/>
</dbReference>
<feature type="domain" description="PTS EIIA type-1" evidence="13">
    <location>
        <begin position="499"/>
        <end position="603"/>
    </location>
</feature>
<feature type="domain" description="PTS EIIB type-1" evidence="14">
    <location>
        <begin position="4"/>
        <end position="86"/>
    </location>
</feature>
<dbReference type="InterPro" id="IPR036878">
    <property type="entry name" value="Glu_permease_IIB"/>
</dbReference>
<dbReference type="InterPro" id="IPR001996">
    <property type="entry name" value="PTS_IIB_1"/>
</dbReference>
<dbReference type="GO" id="GO:0008982">
    <property type="term" value="F:protein-N(PI)-phosphohistidine-sugar phosphotransferase activity"/>
    <property type="evidence" value="ECO:0007669"/>
    <property type="project" value="InterPro"/>
</dbReference>
<keyword evidence="9 12" id="KW-1133">Transmembrane helix</keyword>
<sequence>MENRELAKKIISLVGGGDNISQHWHCITRLRFNLVEDEKAKIEEINQMEGVIGSQFSGGQFQVIIGAKVADIYEELEKQLIHKNENLALKNKKKLGFVDTIFDVISGIFTPILPAIVGSGLIKGIMALFVVFGWVSTDSSSYAVLNIFSDAVFYFLPFLVAITAARKFNTKESLAVVLAAILLYPTIVNGAADGLGPMNLFGLSIPLNSYTSSVLPIILGVLLLSYVNKWIDKIIPKSLNIVFSPLLTLLITAPLLLAFIAPIGNFLGKYLEVIFTAMFDTAGPIAGLLMGGLMPIIVITGMHYAFFPSTFASLQKLGYDIMLLPMNLVANISQAAAVLGVLIKSKKSTTKSLAFSTLIPAFFGITEPAIYGVTLRLKKPFYASVIGGAAGGAVFGSLAVKTTAFSIPGITALPTYIISNSNNFTYALIGCIVSFIVSLSMTLILGFEEEDSKTIKDNPDKTQATTLIPTETKEVLPKQPAEIYSPLEGDIRDVSSVSDATFSKQKMGKGVAIFPIEGIVYAPFNGTISTMTRTNHALGLTSDDGVELLIHVGIDTVKLKGSCFEALVSENEKIKTGQPILKFDLKEIENRGFDVTTMVIVTNSFEYLDVITTEEQRVEPATSKLMMCVQ</sequence>
<feature type="transmembrane region" description="Helical" evidence="12">
    <location>
        <begin position="355"/>
        <end position="374"/>
    </location>
</feature>
<dbReference type="InterPro" id="IPR001127">
    <property type="entry name" value="PTS_EIIA_1_perm"/>
</dbReference>
<dbReference type="Pfam" id="PF00358">
    <property type="entry name" value="PTS_EIIA_1"/>
    <property type="match status" value="1"/>
</dbReference>
<comment type="subcellular location">
    <subcellularLocation>
        <location evidence="1">Cell membrane</location>
        <topology evidence="1">Multi-pass membrane protein</topology>
    </subcellularLocation>
</comment>
<protein>
    <submittedName>
        <fullName evidence="16">PTS system beta-glucoside-specific IIA component, Glc family /PTS system beta-glucoside-specific IIB component, Glc family /PTS system beta-glucoside-specific IIC component, Glc family</fullName>
    </submittedName>
</protein>
<dbReference type="PROSITE" id="PS51093">
    <property type="entry name" value="PTS_EIIA_TYPE_1"/>
    <property type="match status" value="1"/>
</dbReference>
<keyword evidence="4" id="KW-0762">Sugar transport</keyword>
<evidence type="ECO:0000256" key="8">
    <source>
        <dbReference type="ARBA" id="ARBA00022777"/>
    </source>
</evidence>
<dbReference type="SUPFAM" id="SSF55604">
    <property type="entry name" value="Glucose permease domain IIB"/>
    <property type="match status" value="1"/>
</dbReference>
<dbReference type="InterPro" id="IPR050558">
    <property type="entry name" value="PTS_Sugar-Specific_Components"/>
</dbReference>
<accession>A0A1G7F307</accession>
<evidence type="ECO:0000256" key="5">
    <source>
        <dbReference type="ARBA" id="ARBA00022679"/>
    </source>
</evidence>
<name>A0A1G7F307_9BACL</name>
<dbReference type="GO" id="GO:0016301">
    <property type="term" value="F:kinase activity"/>
    <property type="evidence" value="ECO:0007669"/>
    <property type="project" value="UniProtKB-KW"/>
</dbReference>
<evidence type="ECO:0000256" key="7">
    <source>
        <dbReference type="ARBA" id="ARBA00022692"/>
    </source>
</evidence>
<dbReference type="GO" id="GO:0090589">
    <property type="term" value="F:protein-phosphocysteine-trehalose phosphotransferase system transporter activity"/>
    <property type="evidence" value="ECO:0007669"/>
    <property type="project" value="TreeGrafter"/>
</dbReference>
<dbReference type="STRING" id="670482.SAMN04488542_101445"/>
<dbReference type="GO" id="GO:0015771">
    <property type="term" value="P:trehalose transport"/>
    <property type="evidence" value="ECO:0007669"/>
    <property type="project" value="TreeGrafter"/>
</dbReference>
<feature type="transmembrane region" description="Helical" evidence="12">
    <location>
        <begin position="207"/>
        <end position="227"/>
    </location>
</feature>
<feature type="transmembrane region" description="Helical" evidence="12">
    <location>
        <begin position="239"/>
        <end position="264"/>
    </location>
</feature>
<keyword evidence="5" id="KW-0808">Transferase</keyword>
<dbReference type="InterPro" id="IPR011297">
    <property type="entry name" value="PTS_IIABC_b_glu"/>
</dbReference>
<evidence type="ECO:0000256" key="4">
    <source>
        <dbReference type="ARBA" id="ARBA00022597"/>
    </source>
</evidence>
<evidence type="ECO:0000313" key="17">
    <source>
        <dbReference type="Proteomes" id="UP000198972"/>
    </source>
</evidence>
<keyword evidence="2" id="KW-0813">Transport</keyword>
<keyword evidence="8" id="KW-0418">Kinase</keyword>
<dbReference type="EMBL" id="FNBG01000001">
    <property type="protein sequence ID" value="SDE70279.1"/>
    <property type="molecule type" value="Genomic_DNA"/>
</dbReference>
<dbReference type="InterPro" id="IPR003352">
    <property type="entry name" value="PTS_EIIC"/>
</dbReference>
<dbReference type="RefSeq" id="WP_091226342.1">
    <property type="nucleotide sequence ID" value="NZ_FNBG01000001.1"/>
</dbReference>
<evidence type="ECO:0000256" key="1">
    <source>
        <dbReference type="ARBA" id="ARBA00004651"/>
    </source>
</evidence>
<dbReference type="Gene3D" id="2.70.70.10">
    <property type="entry name" value="Glucose Permease (Domain IIA)"/>
    <property type="match status" value="1"/>
</dbReference>
<evidence type="ECO:0000256" key="10">
    <source>
        <dbReference type="ARBA" id="ARBA00023136"/>
    </source>
</evidence>
<dbReference type="Pfam" id="PF00367">
    <property type="entry name" value="PTS_EIIB"/>
    <property type="match status" value="1"/>
</dbReference>
<proteinExistence type="predicted"/>
<evidence type="ECO:0000256" key="9">
    <source>
        <dbReference type="ARBA" id="ARBA00022989"/>
    </source>
</evidence>
<feature type="transmembrane region" description="Helical" evidence="12">
    <location>
        <begin position="381"/>
        <end position="404"/>
    </location>
</feature>
<dbReference type="Gene3D" id="3.30.1360.60">
    <property type="entry name" value="Glucose permease domain IIB"/>
    <property type="match status" value="1"/>
</dbReference>
<evidence type="ECO:0000259" key="13">
    <source>
        <dbReference type="PROSITE" id="PS51093"/>
    </source>
</evidence>
<dbReference type="NCBIfam" id="TIGR00830">
    <property type="entry name" value="PTBA"/>
    <property type="match status" value="1"/>
</dbReference>
<feature type="transmembrane region" description="Helical" evidence="12">
    <location>
        <begin position="319"/>
        <end position="343"/>
    </location>
</feature>
<evidence type="ECO:0000256" key="3">
    <source>
        <dbReference type="ARBA" id="ARBA00022475"/>
    </source>
</evidence>
<dbReference type="FunFam" id="2.70.70.10:FF:000001">
    <property type="entry name" value="PTS system glucose-specific IIA component"/>
    <property type="match status" value="1"/>
</dbReference>
<evidence type="ECO:0000256" key="11">
    <source>
        <dbReference type="PROSITE-ProRule" id="PRU00421"/>
    </source>
</evidence>
<feature type="transmembrane region" description="Helical" evidence="12">
    <location>
        <begin position="284"/>
        <end position="307"/>
    </location>
</feature>
<gene>
    <name evidence="16" type="ORF">SAMN04488542_101445</name>
</gene>
<dbReference type="PANTHER" id="PTHR30175:SF1">
    <property type="entry name" value="PTS SYSTEM ARBUTIN-, CELLOBIOSE-, AND SALICIN-SPECIFIC EIIBC COMPONENT-RELATED"/>
    <property type="match status" value="1"/>
</dbReference>
<organism evidence="16 17">
    <name type="scientific">Fontibacillus panacisegetis</name>
    <dbReference type="NCBI Taxonomy" id="670482"/>
    <lineage>
        <taxon>Bacteria</taxon>
        <taxon>Bacillati</taxon>
        <taxon>Bacillota</taxon>
        <taxon>Bacilli</taxon>
        <taxon>Bacillales</taxon>
        <taxon>Paenibacillaceae</taxon>
        <taxon>Fontibacillus</taxon>
    </lineage>
</organism>
<reference evidence="16 17" key="1">
    <citation type="submission" date="2016-10" db="EMBL/GenBank/DDBJ databases">
        <authorList>
            <person name="de Groot N.N."/>
        </authorList>
    </citation>
    <scope>NUCLEOTIDE SEQUENCE [LARGE SCALE GENOMIC DNA]</scope>
    <source>
        <strain evidence="16 17">DSM 28129</strain>
    </source>
</reference>
<keyword evidence="6" id="KW-0598">Phosphotransferase system</keyword>
<keyword evidence="17" id="KW-1185">Reference proteome</keyword>
<evidence type="ECO:0000259" key="15">
    <source>
        <dbReference type="PROSITE" id="PS51103"/>
    </source>
</evidence>
<dbReference type="InterPro" id="IPR011055">
    <property type="entry name" value="Dup_hybrid_motif"/>
</dbReference>
<dbReference type="GO" id="GO:0009401">
    <property type="term" value="P:phosphoenolpyruvate-dependent sugar phosphotransferase system"/>
    <property type="evidence" value="ECO:0007669"/>
    <property type="project" value="UniProtKB-KW"/>
</dbReference>
<feature type="transmembrane region" description="Helical" evidence="12">
    <location>
        <begin position="141"/>
        <end position="162"/>
    </location>
</feature>
<keyword evidence="3" id="KW-1003">Cell membrane</keyword>
<dbReference type="AlphaFoldDB" id="A0A1G7F307"/>
<keyword evidence="7 12" id="KW-0812">Transmembrane</keyword>
<dbReference type="NCBIfam" id="TIGR01995">
    <property type="entry name" value="PTS-II-ABC-beta"/>
    <property type="match status" value="1"/>
</dbReference>
<feature type="transmembrane region" description="Helical" evidence="12">
    <location>
        <begin position="174"/>
        <end position="192"/>
    </location>
</feature>
<keyword evidence="10 12" id="KW-0472">Membrane</keyword>
<dbReference type="Pfam" id="PF02378">
    <property type="entry name" value="PTS_EIIC"/>
    <property type="match status" value="1"/>
</dbReference>
<dbReference type="PROSITE" id="PS01035">
    <property type="entry name" value="PTS_EIIB_TYPE_1_CYS"/>
    <property type="match status" value="1"/>
</dbReference>
<dbReference type="InterPro" id="IPR018113">
    <property type="entry name" value="PTrfase_EIIB_Cys"/>
</dbReference>
<dbReference type="CDD" id="cd00212">
    <property type="entry name" value="PTS_IIB_glc"/>
    <property type="match status" value="1"/>
</dbReference>
<feature type="active site" description="Phosphocysteine intermediate; for EIIB activity" evidence="11">
    <location>
        <position position="26"/>
    </location>
</feature>
<dbReference type="SUPFAM" id="SSF51261">
    <property type="entry name" value="Duplicated hybrid motif"/>
    <property type="match status" value="1"/>
</dbReference>
<evidence type="ECO:0000256" key="6">
    <source>
        <dbReference type="ARBA" id="ARBA00022683"/>
    </source>
</evidence>
<evidence type="ECO:0000259" key="14">
    <source>
        <dbReference type="PROSITE" id="PS51098"/>
    </source>
</evidence>
<dbReference type="PANTHER" id="PTHR30175">
    <property type="entry name" value="PHOSPHOTRANSFERASE SYSTEM TRANSPORT PROTEIN"/>
    <property type="match status" value="1"/>
</dbReference>
<dbReference type="PROSITE" id="PS51103">
    <property type="entry name" value="PTS_EIIC_TYPE_1"/>
    <property type="match status" value="1"/>
</dbReference>
<feature type="transmembrane region" description="Helical" evidence="12">
    <location>
        <begin position="424"/>
        <end position="447"/>
    </location>
</feature>
<dbReference type="PROSITE" id="PS51098">
    <property type="entry name" value="PTS_EIIB_TYPE_1"/>
    <property type="match status" value="1"/>
</dbReference>
<dbReference type="Proteomes" id="UP000198972">
    <property type="component" value="Unassembled WGS sequence"/>
</dbReference>
<dbReference type="GO" id="GO:0005886">
    <property type="term" value="C:plasma membrane"/>
    <property type="evidence" value="ECO:0007669"/>
    <property type="project" value="UniProtKB-SubCell"/>
</dbReference>
<dbReference type="OrthoDB" id="9769191at2"/>